<dbReference type="InterPro" id="IPR005861">
    <property type="entry name" value="HisP_aminotrans"/>
</dbReference>
<evidence type="ECO:0000256" key="8">
    <source>
        <dbReference type="ARBA" id="ARBA00047481"/>
    </source>
</evidence>
<dbReference type="GO" id="GO:0000105">
    <property type="term" value="P:L-histidine biosynthetic process"/>
    <property type="evidence" value="ECO:0007669"/>
    <property type="project" value="UniProtKB-UniRule"/>
</dbReference>
<evidence type="ECO:0000256" key="5">
    <source>
        <dbReference type="ARBA" id="ARBA00022576"/>
    </source>
</evidence>
<dbReference type="EMBL" id="JADCKQ010000014">
    <property type="protein sequence ID" value="MBI1495107.1"/>
    <property type="molecule type" value="Genomic_DNA"/>
</dbReference>
<feature type="domain" description="Aminotransferase class I/classII large" evidence="10">
    <location>
        <begin position="25"/>
        <end position="348"/>
    </location>
</feature>
<evidence type="ECO:0000313" key="12">
    <source>
        <dbReference type="Proteomes" id="UP000640583"/>
    </source>
</evidence>
<comment type="catalytic activity">
    <reaction evidence="8 9">
        <text>L-histidinol phosphate + 2-oxoglutarate = 3-(imidazol-4-yl)-2-oxopropyl phosphate + L-glutamate</text>
        <dbReference type="Rhea" id="RHEA:23744"/>
        <dbReference type="ChEBI" id="CHEBI:16810"/>
        <dbReference type="ChEBI" id="CHEBI:29985"/>
        <dbReference type="ChEBI" id="CHEBI:57766"/>
        <dbReference type="ChEBI" id="CHEBI:57980"/>
        <dbReference type="EC" id="2.6.1.9"/>
    </reaction>
</comment>
<comment type="cofactor">
    <cofactor evidence="1 9">
        <name>pyridoxal 5'-phosphate</name>
        <dbReference type="ChEBI" id="CHEBI:597326"/>
    </cofactor>
</comment>
<dbReference type="PANTHER" id="PTHR43643">
    <property type="entry name" value="HISTIDINOL-PHOSPHATE AMINOTRANSFERASE 2"/>
    <property type="match status" value="1"/>
</dbReference>
<dbReference type="PROSITE" id="PS00599">
    <property type="entry name" value="AA_TRANSFER_CLASS_2"/>
    <property type="match status" value="1"/>
</dbReference>
<feature type="modified residue" description="N6-(pyridoxal phosphate)lysine" evidence="9">
    <location>
        <position position="215"/>
    </location>
</feature>
<dbReference type="UniPathway" id="UPA00031">
    <property type="reaction ID" value="UER00012"/>
</dbReference>
<comment type="similarity">
    <text evidence="3 9">Belongs to the class-II pyridoxal-phosphate-dependent aminotransferase family. Histidinol-phosphate aminotransferase subfamily.</text>
</comment>
<evidence type="ECO:0000256" key="6">
    <source>
        <dbReference type="ARBA" id="ARBA00022679"/>
    </source>
</evidence>
<dbReference type="InterPro" id="IPR001917">
    <property type="entry name" value="Aminotrans_II_pyridoxalP_BS"/>
</dbReference>
<comment type="caution">
    <text evidence="11">The sequence shown here is derived from an EMBL/GenBank/DDBJ whole genome shotgun (WGS) entry which is preliminary data.</text>
</comment>
<comment type="pathway">
    <text evidence="2 9">Amino-acid biosynthesis; L-histidine biosynthesis; L-histidine from 5-phospho-alpha-D-ribose 1-diphosphate: step 7/9.</text>
</comment>
<keyword evidence="5 9" id="KW-0032">Aminotransferase</keyword>
<gene>
    <name evidence="9" type="primary">hisC</name>
    <name evidence="11" type="ORF">H1D41_15795</name>
</gene>
<evidence type="ECO:0000256" key="9">
    <source>
        <dbReference type="HAMAP-Rule" id="MF_01023"/>
    </source>
</evidence>
<comment type="subunit">
    <text evidence="4 9">Homodimer.</text>
</comment>
<dbReference type="HAMAP" id="MF_01023">
    <property type="entry name" value="HisC_aminotrans_2"/>
    <property type="match status" value="1"/>
</dbReference>
<evidence type="ECO:0000256" key="3">
    <source>
        <dbReference type="ARBA" id="ARBA00007970"/>
    </source>
</evidence>
<evidence type="ECO:0000313" key="11">
    <source>
        <dbReference type="EMBL" id="MBI1495107.1"/>
    </source>
</evidence>
<organism evidence="11 12">
    <name type="scientific">Halocynthiibacter styelae</name>
    <dbReference type="NCBI Taxonomy" id="2761955"/>
    <lineage>
        <taxon>Bacteria</taxon>
        <taxon>Pseudomonadati</taxon>
        <taxon>Pseudomonadota</taxon>
        <taxon>Alphaproteobacteria</taxon>
        <taxon>Rhodobacterales</taxon>
        <taxon>Paracoccaceae</taxon>
        <taxon>Halocynthiibacter</taxon>
    </lineage>
</organism>
<dbReference type="InterPro" id="IPR050106">
    <property type="entry name" value="HistidinolP_aminotransfase"/>
</dbReference>
<dbReference type="EC" id="2.6.1.9" evidence="9"/>
<dbReference type="SUPFAM" id="SSF53383">
    <property type="entry name" value="PLP-dependent transferases"/>
    <property type="match status" value="1"/>
</dbReference>
<reference evidence="11" key="1">
    <citation type="submission" date="2020-10" db="EMBL/GenBank/DDBJ databases">
        <title>Paenihalocynthiibacter styelae gen. nov., sp. nov., isolated from stalked sea squirt Styela clava.</title>
        <authorList>
            <person name="Kim Y.-O."/>
            <person name="Yoon J.-H."/>
        </authorList>
    </citation>
    <scope>NUCLEOTIDE SEQUENCE</scope>
    <source>
        <strain evidence="11">MYP1-1</strain>
    </source>
</reference>
<dbReference type="Gene3D" id="3.90.1150.10">
    <property type="entry name" value="Aspartate Aminotransferase, domain 1"/>
    <property type="match status" value="1"/>
</dbReference>
<proteinExistence type="inferred from homology"/>
<name>A0A8J7LR29_9RHOB</name>
<keyword evidence="9" id="KW-0368">Histidine biosynthesis</keyword>
<dbReference type="RefSeq" id="WP_228849829.1">
    <property type="nucleotide sequence ID" value="NZ_JADCKQ010000014.1"/>
</dbReference>
<evidence type="ECO:0000259" key="10">
    <source>
        <dbReference type="Pfam" id="PF00155"/>
    </source>
</evidence>
<evidence type="ECO:0000256" key="4">
    <source>
        <dbReference type="ARBA" id="ARBA00011738"/>
    </source>
</evidence>
<keyword evidence="7 9" id="KW-0663">Pyridoxal phosphate</keyword>
<dbReference type="CDD" id="cd00609">
    <property type="entry name" value="AAT_like"/>
    <property type="match status" value="1"/>
</dbReference>
<dbReference type="InterPro" id="IPR015422">
    <property type="entry name" value="PyrdxlP-dep_Trfase_small"/>
</dbReference>
<dbReference type="InterPro" id="IPR015421">
    <property type="entry name" value="PyrdxlP-dep_Trfase_major"/>
</dbReference>
<dbReference type="Gene3D" id="3.40.640.10">
    <property type="entry name" value="Type I PLP-dependent aspartate aminotransferase-like (Major domain)"/>
    <property type="match status" value="1"/>
</dbReference>
<dbReference type="GO" id="GO:0004400">
    <property type="term" value="F:histidinol-phosphate transaminase activity"/>
    <property type="evidence" value="ECO:0007669"/>
    <property type="project" value="UniProtKB-UniRule"/>
</dbReference>
<dbReference type="InterPro" id="IPR015424">
    <property type="entry name" value="PyrdxlP-dep_Trfase"/>
</dbReference>
<dbReference type="GO" id="GO:0030170">
    <property type="term" value="F:pyridoxal phosphate binding"/>
    <property type="evidence" value="ECO:0007669"/>
    <property type="project" value="InterPro"/>
</dbReference>
<evidence type="ECO:0000256" key="1">
    <source>
        <dbReference type="ARBA" id="ARBA00001933"/>
    </source>
</evidence>
<dbReference type="Proteomes" id="UP000640583">
    <property type="component" value="Unassembled WGS sequence"/>
</dbReference>
<evidence type="ECO:0000256" key="2">
    <source>
        <dbReference type="ARBA" id="ARBA00005011"/>
    </source>
</evidence>
<keyword evidence="6 9" id="KW-0808">Transferase</keyword>
<sequence length="355" mass="37544">MIRPVSHVEAMAAYALADLGGAGTISLAQNESAFPASPAAVKAAQDVLNDMPLYPDPDWPELRAAIAQVHGVAAENILCGAGSMELIGCLIRAYAGPGDHVLGTDYGYAYVASASAQVQADYVKAREVDLTISVDDVLAAVTSATKIVFLCNPGNPTGTLIANSEIIRLRENLRSDVLLVVDQAYAEFSDAREDPAEVFALVDRGDTVVMRTFSKAYGLAGARVGWGLFPQAIAGEVRKLLNPNNVSIVSQAMATAAMRDQAHMRDCVASTAAIRDEFAAGCRALGLHVPQSHTNFVLMRFASAEAAQKADAALRAEGLLMRGMGGYGLSDCLRATICEKPVMDRCLNVLKEVLS</sequence>
<evidence type="ECO:0000256" key="7">
    <source>
        <dbReference type="ARBA" id="ARBA00022898"/>
    </source>
</evidence>
<dbReference type="InterPro" id="IPR004839">
    <property type="entry name" value="Aminotransferase_I/II_large"/>
</dbReference>
<dbReference type="PANTHER" id="PTHR43643:SF3">
    <property type="entry name" value="HISTIDINOL-PHOSPHATE AMINOTRANSFERASE"/>
    <property type="match status" value="1"/>
</dbReference>
<accession>A0A8J7LR29</accession>
<protein>
    <recommendedName>
        <fullName evidence="9">Histidinol-phosphate aminotransferase</fullName>
        <ecNumber evidence="9">2.6.1.9</ecNumber>
    </recommendedName>
    <alternativeName>
        <fullName evidence="9">Imidazole acetol-phosphate transaminase</fullName>
    </alternativeName>
</protein>
<keyword evidence="9" id="KW-0028">Amino-acid biosynthesis</keyword>
<dbReference type="Pfam" id="PF00155">
    <property type="entry name" value="Aminotran_1_2"/>
    <property type="match status" value="1"/>
</dbReference>
<dbReference type="AlphaFoldDB" id="A0A8J7LR29"/>
<keyword evidence="12" id="KW-1185">Reference proteome</keyword>